<evidence type="ECO:0000313" key="2">
    <source>
        <dbReference type="Proteomes" id="UP001314169"/>
    </source>
</evidence>
<sequence length="99" mass="11362">MPPQQSQDLETRFGAPAKWCELLDLKIHKRKDCQTDHPDPKRPCGYLGNHLTRLDFILVKMDKNSTTDSFCFLSGKCYAFSTLSNQRAMVRKCDHLAMA</sequence>
<reference evidence="1" key="1">
    <citation type="submission" date="2023-12" db="EMBL/GenBank/DDBJ databases">
        <authorList>
            <person name="Brown T."/>
        </authorList>
    </citation>
    <scope>NUCLEOTIDE SEQUENCE</scope>
</reference>
<gene>
    <name evidence="1" type="ORF">MPIPNATIZW_LOCUS1967</name>
</gene>
<accession>A0ABN9ZA61</accession>
<organism evidence="1 2">
    <name type="scientific">Pipistrellus nathusii</name>
    <name type="common">Nathusius' pipistrelle</name>
    <dbReference type="NCBI Taxonomy" id="59473"/>
    <lineage>
        <taxon>Eukaryota</taxon>
        <taxon>Metazoa</taxon>
        <taxon>Chordata</taxon>
        <taxon>Craniata</taxon>
        <taxon>Vertebrata</taxon>
        <taxon>Euteleostomi</taxon>
        <taxon>Mammalia</taxon>
        <taxon>Eutheria</taxon>
        <taxon>Laurasiatheria</taxon>
        <taxon>Chiroptera</taxon>
        <taxon>Yangochiroptera</taxon>
        <taxon>Vespertilionidae</taxon>
        <taxon>Pipistrellus</taxon>
    </lineage>
</organism>
<name>A0ABN9ZA61_PIPNA</name>
<evidence type="ECO:0000313" key="1">
    <source>
        <dbReference type="EMBL" id="CAK6433661.1"/>
    </source>
</evidence>
<proteinExistence type="predicted"/>
<dbReference type="EMBL" id="OY882867">
    <property type="protein sequence ID" value="CAK6433661.1"/>
    <property type="molecule type" value="Genomic_DNA"/>
</dbReference>
<protein>
    <submittedName>
        <fullName evidence="1">Uncharacterized protein</fullName>
    </submittedName>
</protein>
<keyword evidence="2" id="KW-1185">Reference proteome</keyword>
<dbReference type="Proteomes" id="UP001314169">
    <property type="component" value="Chromosome 10"/>
</dbReference>